<evidence type="ECO:0000259" key="4">
    <source>
        <dbReference type="PROSITE" id="PS50905"/>
    </source>
</evidence>
<organism evidence="5 6">
    <name type="scientific">Desulfovibrio piger</name>
    <dbReference type="NCBI Taxonomy" id="901"/>
    <lineage>
        <taxon>Bacteria</taxon>
        <taxon>Pseudomonadati</taxon>
        <taxon>Thermodesulfobacteriota</taxon>
        <taxon>Desulfovibrionia</taxon>
        <taxon>Desulfovibrionales</taxon>
        <taxon>Desulfovibrionaceae</taxon>
        <taxon>Desulfovibrio</taxon>
    </lineage>
</organism>
<dbReference type="InterPro" id="IPR003251">
    <property type="entry name" value="Rr_diiron-bd_dom"/>
</dbReference>
<dbReference type="InterPro" id="IPR052753">
    <property type="entry name" value="Rbr2/Nigerythrin"/>
</dbReference>
<dbReference type="InterPro" id="IPR012347">
    <property type="entry name" value="Ferritin-like"/>
</dbReference>
<dbReference type="Gene3D" id="1.20.1260.10">
    <property type="match status" value="1"/>
</dbReference>
<feature type="domain" description="Rubredoxin-like" evidence="3">
    <location>
        <begin position="131"/>
        <end position="163"/>
    </location>
</feature>
<dbReference type="Pfam" id="PF02915">
    <property type="entry name" value="Rubrerythrin"/>
    <property type="match status" value="1"/>
</dbReference>
<dbReference type="PANTHER" id="PTHR33746">
    <property type="entry name" value="RUBRERYTHRIN"/>
    <property type="match status" value="1"/>
</dbReference>
<dbReference type="PROSITE" id="PS50905">
    <property type="entry name" value="FERRITIN_LIKE"/>
    <property type="match status" value="1"/>
</dbReference>
<dbReference type="Proteomes" id="UP000186323">
    <property type="component" value="Chromosome I"/>
</dbReference>
<dbReference type="EMBL" id="LT630450">
    <property type="protein sequence ID" value="SFV74211.1"/>
    <property type="molecule type" value="Genomic_DNA"/>
</dbReference>
<dbReference type="PANTHER" id="PTHR33746:SF4">
    <property type="entry name" value="RUBRERYTHRIN"/>
    <property type="match status" value="1"/>
</dbReference>
<evidence type="ECO:0000256" key="2">
    <source>
        <dbReference type="ARBA" id="ARBA00022982"/>
    </source>
</evidence>
<dbReference type="Gene3D" id="2.20.28.10">
    <property type="match status" value="1"/>
</dbReference>
<protein>
    <submittedName>
        <fullName evidence="5">Rubrerythrin</fullName>
    </submittedName>
</protein>
<dbReference type="InterPro" id="IPR009040">
    <property type="entry name" value="Ferritin-like_diiron"/>
</dbReference>
<dbReference type="GO" id="GO:0005506">
    <property type="term" value="F:iron ion binding"/>
    <property type="evidence" value="ECO:0007669"/>
    <property type="project" value="InterPro"/>
</dbReference>
<evidence type="ECO:0000259" key="3">
    <source>
        <dbReference type="PROSITE" id="PS50903"/>
    </source>
</evidence>
<evidence type="ECO:0000256" key="1">
    <source>
        <dbReference type="ARBA" id="ARBA00022448"/>
    </source>
</evidence>
<dbReference type="InterPro" id="IPR024934">
    <property type="entry name" value="Rubredoxin-like_dom"/>
</dbReference>
<keyword evidence="1" id="KW-0813">Transport</keyword>
<keyword evidence="2" id="KW-0249">Electron transport</keyword>
<dbReference type="KEGG" id="dpg:DESPIGER_2390"/>
<dbReference type="SUPFAM" id="SSF47240">
    <property type="entry name" value="Ferritin-like"/>
    <property type="match status" value="1"/>
</dbReference>
<dbReference type="CDD" id="cd01041">
    <property type="entry name" value="Rubrerythrin"/>
    <property type="match status" value="1"/>
</dbReference>
<name>A0A1K1LHN0_9BACT</name>
<dbReference type="GO" id="GO:0016491">
    <property type="term" value="F:oxidoreductase activity"/>
    <property type="evidence" value="ECO:0007669"/>
    <property type="project" value="InterPro"/>
</dbReference>
<reference evidence="6" key="1">
    <citation type="submission" date="2016-10" db="EMBL/GenBank/DDBJ databases">
        <authorList>
            <person name="Wegmann U."/>
        </authorList>
    </citation>
    <scope>NUCLEOTIDE SEQUENCE [LARGE SCALE GENOMIC DNA]</scope>
</reference>
<gene>
    <name evidence="5" type="ORF">DESPIGER_2390</name>
</gene>
<feature type="domain" description="Ferritin-like diiron" evidence="4">
    <location>
        <begin position="1"/>
        <end position="129"/>
    </location>
</feature>
<dbReference type="PROSITE" id="PS50903">
    <property type="entry name" value="RUBREDOXIN_LIKE"/>
    <property type="match status" value="1"/>
</dbReference>
<sequence length="171" mass="18427">MMSKTLENLMAAFAGESQANRKYLAYAQAADKEGLSGVAKVFRAAAAAETIHAHTHLKNAGKIGDTAANLQDAIGGETYEFTKMYPEMIKEAEAEGQTAVAKYMEMVNKVEEVHANLYKKAAADNHAFDNVDFYVCKVCGYTHEGPCDSCPVCGAKAAAFIKVDDVCCLNK</sequence>
<keyword evidence="6" id="KW-1185">Reference proteome</keyword>
<accession>A0A1K1LHN0</accession>
<dbReference type="InterPro" id="IPR009078">
    <property type="entry name" value="Ferritin-like_SF"/>
</dbReference>
<dbReference type="InterPro" id="IPR048574">
    <property type="entry name" value="RUBY_RBDX"/>
</dbReference>
<dbReference type="AlphaFoldDB" id="A0A1K1LHN0"/>
<evidence type="ECO:0000313" key="5">
    <source>
        <dbReference type="EMBL" id="SFV74211.1"/>
    </source>
</evidence>
<dbReference type="Pfam" id="PF21349">
    <property type="entry name" value="RUBY_RBDX"/>
    <property type="match status" value="1"/>
</dbReference>
<dbReference type="SUPFAM" id="SSF57802">
    <property type="entry name" value="Rubredoxin-like"/>
    <property type="match status" value="1"/>
</dbReference>
<evidence type="ECO:0000313" key="6">
    <source>
        <dbReference type="Proteomes" id="UP000186323"/>
    </source>
</evidence>
<proteinExistence type="predicted"/>